<dbReference type="AlphaFoldDB" id="R8AXP0"/>
<keyword evidence="3" id="KW-1185">Reference proteome</keyword>
<dbReference type="PATRIC" id="fig|1318628.3.peg.3132"/>
<feature type="compositionally biased region" description="Basic and acidic residues" evidence="1">
    <location>
        <begin position="39"/>
        <end position="92"/>
    </location>
</feature>
<organism evidence="2 3">
    <name type="scientific">Marinobacter lipolyticus SM19</name>
    <dbReference type="NCBI Taxonomy" id="1318628"/>
    <lineage>
        <taxon>Bacteria</taxon>
        <taxon>Pseudomonadati</taxon>
        <taxon>Pseudomonadota</taxon>
        <taxon>Gammaproteobacteria</taxon>
        <taxon>Pseudomonadales</taxon>
        <taxon>Marinobacteraceae</taxon>
        <taxon>Marinobacter</taxon>
    </lineage>
</organism>
<evidence type="ECO:0000313" key="3">
    <source>
        <dbReference type="Proteomes" id="UP000016540"/>
    </source>
</evidence>
<feature type="region of interest" description="Disordered" evidence="1">
    <location>
        <begin position="30"/>
        <end position="136"/>
    </location>
</feature>
<comment type="caution">
    <text evidence="2">The sequence shown here is derived from an EMBL/GenBank/DDBJ whole genome shotgun (WGS) entry which is preliminary data.</text>
</comment>
<proteinExistence type="predicted"/>
<evidence type="ECO:0000313" key="2">
    <source>
        <dbReference type="EMBL" id="EON91100.1"/>
    </source>
</evidence>
<evidence type="ECO:0000256" key="1">
    <source>
        <dbReference type="SAM" id="MobiDB-lite"/>
    </source>
</evidence>
<dbReference type="HOGENOM" id="CLU_1872947_0_0_6"/>
<sequence length="136" mass="14739">MTQARDDLDVTMRMVVDDEDLSNSVVREIELPEPMVSGRPERPGKPETPARPERPDIETALDAMERGQEIGESASERASEARELIDSERPGSDDFLDSLPGKDDITDLPGTGDLLDGTGELLDNTTDTLESGAGEL</sequence>
<dbReference type="EMBL" id="ASAD01000020">
    <property type="protein sequence ID" value="EON91100.1"/>
    <property type="molecule type" value="Genomic_DNA"/>
</dbReference>
<gene>
    <name evidence="2" type="ORF">MARLIPOL_15662</name>
</gene>
<protein>
    <submittedName>
        <fullName evidence="2">Uncharacterized protein</fullName>
    </submittedName>
</protein>
<dbReference type="STRING" id="1318628.MARLIPOL_15662"/>
<feature type="compositionally biased region" description="Low complexity" evidence="1">
    <location>
        <begin position="107"/>
        <end position="129"/>
    </location>
</feature>
<accession>R8AXP0</accession>
<dbReference type="Proteomes" id="UP000016540">
    <property type="component" value="Unassembled WGS sequence"/>
</dbReference>
<reference evidence="2 3" key="1">
    <citation type="journal article" date="2013" name="Genome Announc.">
        <title>Draft Genome Sequence of the Moderately Halophilic Bacterium Marinobacter lipolyticus Strain SM19.</title>
        <authorList>
            <person name="Papke R.T."/>
            <person name="de la Haba R.R."/>
            <person name="Infante-Dominguez C."/>
            <person name="Perez D."/>
            <person name="Sanchez-Porro C."/>
            <person name="Lapierre P."/>
            <person name="Ventosa A."/>
        </authorList>
    </citation>
    <scope>NUCLEOTIDE SEQUENCE [LARGE SCALE GENOMIC DNA]</scope>
    <source>
        <strain evidence="2 3">SM19</strain>
    </source>
</reference>
<name>R8AXP0_9GAMM</name>